<feature type="compositionally biased region" description="Basic and acidic residues" evidence="1">
    <location>
        <begin position="180"/>
        <end position="192"/>
    </location>
</feature>
<feature type="region of interest" description="Disordered" evidence="1">
    <location>
        <begin position="105"/>
        <end position="126"/>
    </location>
</feature>
<feature type="region of interest" description="Disordered" evidence="1">
    <location>
        <begin position="164"/>
        <end position="256"/>
    </location>
</feature>
<evidence type="ECO:0000313" key="3">
    <source>
        <dbReference type="Proteomes" id="UP001230504"/>
    </source>
</evidence>
<dbReference type="GeneID" id="85442773"/>
<evidence type="ECO:0000256" key="1">
    <source>
        <dbReference type="SAM" id="MobiDB-lite"/>
    </source>
</evidence>
<dbReference type="RefSeq" id="XP_060410965.1">
    <property type="nucleotide sequence ID" value="XM_060558533.1"/>
</dbReference>
<feature type="compositionally biased region" description="Basic and acidic residues" evidence="1">
    <location>
        <begin position="107"/>
        <end position="126"/>
    </location>
</feature>
<keyword evidence="3" id="KW-1185">Reference proteome</keyword>
<feature type="compositionally biased region" description="Polar residues" evidence="1">
    <location>
        <begin position="246"/>
        <end position="256"/>
    </location>
</feature>
<feature type="compositionally biased region" description="Low complexity" evidence="1">
    <location>
        <begin position="232"/>
        <end position="245"/>
    </location>
</feature>
<protein>
    <submittedName>
        <fullName evidence="2">Uncharacterized protein</fullName>
    </submittedName>
</protein>
<organism evidence="2 3">
    <name type="scientific">Colletotrichum navitas</name>
    <dbReference type="NCBI Taxonomy" id="681940"/>
    <lineage>
        <taxon>Eukaryota</taxon>
        <taxon>Fungi</taxon>
        <taxon>Dikarya</taxon>
        <taxon>Ascomycota</taxon>
        <taxon>Pezizomycotina</taxon>
        <taxon>Sordariomycetes</taxon>
        <taxon>Hypocreomycetidae</taxon>
        <taxon>Glomerellales</taxon>
        <taxon>Glomerellaceae</taxon>
        <taxon>Colletotrichum</taxon>
        <taxon>Colletotrichum graminicola species complex</taxon>
    </lineage>
</organism>
<feature type="compositionally biased region" description="Low complexity" evidence="1">
    <location>
        <begin position="23"/>
        <end position="35"/>
    </location>
</feature>
<gene>
    <name evidence="2" type="ORF">LY79DRAFT_563189</name>
</gene>
<accession>A0AAD8V1L5</accession>
<dbReference type="EMBL" id="JAHLJV010000061">
    <property type="protein sequence ID" value="KAK1579877.1"/>
    <property type="molecule type" value="Genomic_DNA"/>
</dbReference>
<feature type="compositionally biased region" description="Polar residues" evidence="1">
    <location>
        <begin position="200"/>
        <end position="214"/>
    </location>
</feature>
<name>A0AAD8V1L5_9PEZI</name>
<sequence length="256" mass="27220">MAPMAPVTPVAPVASIALANGTSQQRQSSRAAASPSRHRLPSERPAPRVQGFRPINGRHRILAPAAAAAAQQPQSPGPQKKQGEKVLCVCTLCTSGGAAGKLVSNKTKHEHEHGDRINREGKSVDGDERCQGCVRKGDARCVRWEGNSKVCGNCARIKEKCSWNGESARKRDAIKRRNRAERAARLAQRHAETPLPDGITNGQHDAAQQPSPNQGEPCAGQQCPGGREKARSATPSPTSSSSRTAENASNSSPTRK</sequence>
<comment type="caution">
    <text evidence="2">The sequence shown here is derived from an EMBL/GenBank/DDBJ whole genome shotgun (WGS) entry which is preliminary data.</text>
</comment>
<feature type="region of interest" description="Disordered" evidence="1">
    <location>
        <begin position="18"/>
        <end position="58"/>
    </location>
</feature>
<dbReference type="AlphaFoldDB" id="A0AAD8V1L5"/>
<evidence type="ECO:0000313" key="2">
    <source>
        <dbReference type="EMBL" id="KAK1579877.1"/>
    </source>
</evidence>
<dbReference type="Proteomes" id="UP001230504">
    <property type="component" value="Unassembled WGS sequence"/>
</dbReference>
<proteinExistence type="predicted"/>
<reference evidence="2" key="1">
    <citation type="submission" date="2021-06" db="EMBL/GenBank/DDBJ databases">
        <title>Comparative genomics, transcriptomics and evolutionary studies reveal genomic signatures of adaptation to plant cell wall in hemibiotrophic fungi.</title>
        <authorList>
            <consortium name="DOE Joint Genome Institute"/>
            <person name="Baroncelli R."/>
            <person name="Diaz J.F."/>
            <person name="Benocci T."/>
            <person name="Peng M."/>
            <person name="Battaglia E."/>
            <person name="Haridas S."/>
            <person name="Andreopoulos W."/>
            <person name="Labutti K."/>
            <person name="Pangilinan J."/>
            <person name="Floch G.L."/>
            <person name="Makela M.R."/>
            <person name="Henrissat B."/>
            <person name="Grigoriev I.V."/>
            <person name="Crouch J.A."/>
            <person name="De Vries R.P."/>
            <person name="Sukno S.A."/>
            <person name="Thon M.R."/>
        </authorList>
    </citation>
    <scope>NUCLEOTIDE SEQUENCE</scope>
    <source>
        <strain evidence="2">CBS 125086</strain>
    </source>
</reference>